<reference evidence="7 9" key="1">
    <citation type="journal article" date="2008" name="Science">
        <title>The Physcomitrella genome reveals evolutionary insights into the conquest of land by plants.</title>
        <authorList>
            <person name="Rensing S."/>
            <person name="Lang D."/>
            <person name="Zimmer A."/>
            <person name="Terry A."/>
            <person name="Salamov A."/>
            <person name="Shapiro H."/>
            <person name="Nishiyama T."/>
            <person name="Perroud P.-F."/>
            <person name="Lindquist E."/>
            <person name="Kamisugi Y."/>
            <person name="Tanahashi T."/>
            <person name="Sakakibara K."/>
            <person name="Fujita T."/>
            <person name="Oishi K."/>
            <person name="Shin-I T."/>
            <person name="Kuroki Y."/>
            <person name="Toyoda A."/>
            <person name="Suzuki Y."/>
            <person name="Hashimoto A."/>
            <person name="Yamaguchi K."/>
            <person name="Sugano A."/>
            <person name="Kohara Y."/>
            <person name="Fujiyama A."/>
            <person name="Anterola A."/>
            <person name="Aoki S."/>
            <person name="Ashton N."/>
            <person name="Barbazuk W.B."/>
            <person name="Barker E."/>
            <person name="Bennetzen J."/>
            <person name="Bezanilla M."/>
            <person name="Blankenship R."/>
            <person name="Cho S.H."/>
            <person name="Dutcher S."/>
            <person name="Estelle M."/>
            <person name="Fawcett J.A."/>
            <person name="Gundlach H."/>
            <person name="Hanada K."/>
            <person name="Heyl A."/>
            <person name="Hicks K.A."/>
            <person name="Hugh J."/>
            <person name="Lohr M."/>
            <person name="Mayer K."/>
            <person name="Melkozernov A."/>
            <person name="Murata T."/>
            <person name="Nelson D."/>
            <person name="Pils B."/>
            <person name="Prigge M."/>
            <person name="Reiss B."/>
            <person name="Renner T."/>
            <person name="Rombauts S."/>
            <person name="Rushton P."/>
            <person name="Sanderfoot A."/>
            <person name="Schween G."/>
            <person name="Shiu S.-H."/>
            <person name="Stueber K."/>
            <person name="Theodoulou F.L."/>
            <person name="Tu H."/>
            <person name="Van de Peer Y."/>
            <person name="Verrier P.J."/>
            <person name="Waters E."/>
            <person name="Wood A."/>
            <person name="Yang L."/>
            <person name="Cove D."/>
            <person name="Cuming A."/>
            <person name="Hasebe M."/>
            <person name="Lucas S."/>
            <person name="Mishler D.B."/>
            <person name="Reski R."/>
            <person name="Grigoriev I."/>
            <person name="Quatrano R.S."/>
            <person name="Boore J.L."/>
        </authorList>
    </citation>
    <scope>NUCLEOTIDE SEQUENCE [LARGE SCALE GENOMIC DNA]</scope>
    <source>
        <strain evidence="8 9">cv. Gransden 2004</strain>
    </source>
</reference>
<dbReference type="RefSeq" id="XP_024357106.1">
    <property type="nucleotide sequence ID" value="XM_024501338.2"/>
</dbReference>
<dbReference type="GO" id="GO:0015174">
    <property type="term" value="F:basic amino acid transmembrane transporter activity"/>
    <property type="evidence" value="ECO:0007669"/>
    <property type="project" value="UniProtKB-ARBA"/>
</dbReference>
<dbReference type="PANTHER" id="PTHR16201">
    <property type="entry name" value="SEVEN TRANSMEMBRANE PROTEIN 1-RELATED"/>
    <property type="match status" value="1"/>
</dbReference>
<proteinExistence type="predicted"/>
<sequence length="417" mass="45937">MEGFLVPMPQCPADKPCLRWVQVYLLDCVCSTRDRFSLAQGLMSVISWGIAEVPQILTNFREKSTEGLSLLFLMTWVVGDVFNLMGCYLEPATLPTQFYMAILYTMTTTILVLQTVYYDHLRVRWSGDRVAVKDMFPEIQKTDMEAQKQIPIPEAADDANETGGGIPTSSQPTSIRVPHHVHHPHGNSAGSRDHLYYQSARSLASSYAQPVGSYSVSGARGSAGGGHHSYLLSREDSELPVVGSRPRRPSSASIQSITTSVLMVGSLGLSMYTSPIRTGGNTLGTTHIGRSHTLAHLFAQQEASPLGEVFGWIMAGIYMGGRLPQIWLNMKRGSMEGLNPLMFVFALLGNATYVGSILVRSLDWAQLKPNLAWLVDAGVCVVLDIFILCQFAYYYLKLKELDEESSIEEAGPYKPLD</sequence>
<keyword evidence="3 6" id="KW-1133">Transmembrane helix</keyword>
<accession>A0A2K1IUK9</accession>
<evidence type="ECO:0000313" key="7">
    <source>
        <dbReference type="EMBL" id="PNR32969.1"/>
    </source>
</evidence>
<dbReference type="EnsemblPlants" id="Pp3c20_8770V3.2">
    <property type="protein sequence ID" value="Pp3c20_8770V3.2"/>
    <property type="gene ID" value="Pp3c20_8770"/>
</dbReference>
<dbReference type="Gene3D" id="1.20.1280.290">
    <property type="match status" value="2"/>
</dbReference>
<dbReference type="Gramene" id="Pp3c20_8770V3.1">
    <property type="protein sequence ID" value="Pp3c20_8770V3.1"/>
    <property type="gene ID" value="Pp3c20_8770"/>
</dbReference>
<dbReference type="STRING" id="3218.A0A2K1IUK9"/>
<dbReference type="PANTHER" id="PTHR16201:SF44">
    <property type="entry name" value="SEVEN TRANSMEMBRANE PROTEIN 1"/>
    <property type="match status" value="1"/>
</dbReference>
<dbReference type="EMBL" id="ABEU02000020">
    <property type="protein sequence ID" value="PNR32969.1"/>
    <property type="molecule type" value="Genomic_DNA"/>
</dbReference>
<gene>
    <name evidence="8" type="primary">LOC112273025</name>
    <name evidence="7" type="ORF">PHYPA_024912</name>
</gene>
<evidence type="ECO:0000256" key="4">
    <source>
        <dbReference type="ARBA" id="ARBA00023136"/>
    </source>
</evidence>
<dbReference type="GeneID" id="112273025"/>
<evidence type="ECO:0000313" key="9">
    <source>
        <dbReference type="Proteomes" id="UP000006727"/>
    </source>
</evidence>
<keyword evidence="9" id="KW-1185">Reference proteome</keyword>
<keyword evidence="2 6" id="KW-0812">Transmembrane</keyword>
<dbReference type="FunFam" id="1.20.1280.290:FF:000009">
    <property type="entry name" value="PQ loop repeat family protein"/>
    <property type="match status" value="1"/>
</dbReference>
<feature type="transmembrane region" description="Helical" evidence="6">
    <location>
        <begin position="68"/>
        <end position="86"/>
    </location>
</feature>
<dbReference type="FunFam" id="1.20.1280.290:FF:000012">
    <property type="entry name" value="Vacuolar membrane PQ loop repeat protein"/>
    <property type="match status" value="1"/>
</dbReference>
<evidence type="ECO:0000256" key="6">
    <source>
        <dbReference type="SAM" id="Phobius"/>
    </source>
</evidence>
<comment type="subcellular location">
    <subcellularLocation>
        <location evidence="1">Membrane</location>
        <topology evidence="1">Multi-pass membrane protein</topology>
    </subcellularLocation>
</comment>
<name>A0A2K1IUK9_PHYPA</name>
<dbReference type="KEGG" id="ppp:112273025"/>
<dbReference type="AlphaFoldDB" id="A0A2K1IUK9"/>
<evidence type="ECO:0000256" key="3">
    <source>
        <dbReference type="ARBA" id="ARBA00022989"/>
    </source>
</evidence>
<dbReference type="Gramene" id="Pp3c20_8770V3.2">
    <property type="protein sequence ID" value="Pp3c20_8770V3.2"/>
    <property type="gene ID" value="Pp3c20_8770"/>
</dbReference>
<dbReference type="EnsemblPlants" id="Pp3c20_8770V3.1">
    <property type="protein sequence ID" value="Pp3c20_8770V3.1"/>
    <property type="gene ID" value="Pp3c20_8770"/>
</dbReference>
<evidence type="ECO:0000313" key="8">
    <source>
        <dbReference type="EnsemblPlants" id="Pp3c20_8770V3.1"/>
    </source>
</evidence>
<feature type="transmembrane region" description="Helical" evidence="6">
    <location>
        <begin position="371"/>
        <end position="396"/>
    </location>
</feature>
<dbReference type="SMART" id="SM00679">
    <property type="entry name" value="CTNS"/>
    <property type="match status" value="2"/>
</dbReference>
<protein>
    <submittedName>
        <fullName evidence="7 8">Uncharacterized protein</fullName>
    </submittedName>
</protein>
<feature type="transmembrane region" description="Helical" evidence="6">
    <location>
        <begin position="340"/>
        <end position="359"/>
    </location>
</feature>
<dbReference type="GO" id="GO:0016020">
    <property type="term" value="C:membrane"/>
    <property type="evidence" value="ECO:0000318"/>
    <property type="project" value="GO_Central"/>
</dbReference>
<evidence type="ECO:0000256" key="2">
    <source>
        <dbReference type="ARBA" id="ARBA00022692"/>
    </source>
</evidence>
<dbReference type="OrthoDB" id="8048523at2759"/>
<dbReference type="Proteomes" id="UP000006727">
    <property type="component" value="Chromosome 20"/>
</dbReference>
<dbReference type="InterPro" id="IPR051415">
    <property type="entry name" value="LAAT-1"/>
</dbReference>
<feature type="transmembrane region" description="Helical" evidence="6">
    <location>
        <begin position="98"/>
        <end position="118"/>
    </location>
</feature>
<dbReference type="Pfam" id="PF04193">
    <property type="entry name" value="PQ-loop"/>
    <property type="match status" value="2"/>
</dbReference>
<feature type="region of interest" description="Disordered" evidence="5">
    <location>
        <begin position="156"/>
        <end position="192"/>
    </location>
</feature>
<dbReference type="GO" id="GO:0098852">
    <property type="term" value="C:lytic vacuole membrane"/>
    <property type="evidence" value="ECO:0007669"/>
    <property type="project" value="UniProtKB-ARBA"/>
</dbReference>
<evidence type="ECO:0000256" key="5">
    <source>
        <dbReference type="SAM" id="MobiDB-lite"/>
    </source>
</evidence>
<reference evidence="7 9" key="2">
    <citation type="journal article" date="2018" name="Plant J.">
        <title>The Physcomitrella patens chromosome-scale assembly reveals moss genome structure and evolution.</title>
        <authorList>
            <person name="Lang D."/>
            <person name="Ullrich K.K."/>
            <person name="Murat F."/>
            <person name="Fuchs J."/>
            <person name="Jenkins J."/>
            <person name="Haas F.B."/>
            <person name="Piednoel M."/>
            <person name="Gundlach H."/>
            <person name="Van Bel M."/>
            <person name="Meyberg R."/>
            <person name="Vives C."/>
            <person name="Morata J."/>
            <person name="Symeonidi A."/>
            <person name="Hiss M."/>
            <person name="Muchero W."/>
            <person name="Kamisugi Y."/>
            <person name="Saleh O."/>
            <person name="Blanc G."/>
            <person name="Decker E.L."/>
            <person name="van Gessel N."/>
            <person name="Grimwood J."/>
            <person name="Hayes R.D."/>
            <person name="Graham S.W."/>
            <person name="Gunter L.E."/>
            <person name="McDaniel S.F."/>
            <person name="Hoernstein S.N.W."/>
            <person name="Larsson A."/>
            <person name="Li F.W."/>
            <person name="Perroud P.F."/>
            <person name="Phillips J."/>
            <person name="Ranjan P."/>
            <person name="Rokshar D.S."/>
            <person name="Rothfels C.J."/>
            <person name="Schneider L."/>
            <person name="Shu S."/>
            <person name="Stevenson D.W."/>
            <person name="Thummler F."/>
            <person name="Tillich M."/>
            <person name="Villarreal Aguilar J.C."/>
            <person name="Widiez T."/>
            <person name="Wong G.K."/>
            <person name="Wymore A."/>
            <person name="Zhang Y."/>
            <person name="Zimmer A.D."/>
            <person name="Quatrano R.S."/>
            <person name="Mayer K.F.X."/>
            <person name="Goodstein D."/>
            <person name="Casacuberta J.M."/>
            <person name="Vandepoele K."/>
            <person name="Reski R."/>
            <person name="Cuming A.C."/>
            <person name="Tuskan G.A."/>
            <person name="Maumus F."/>
            <person name="Salse J."/>
            <person name="Schmutz J."/>
            <person name="Rensing S.A."/>
        </authorList>
    </citation>
    <scope>NUCLEOTIDE SEQUENCE [LARGE SCALE GENOMIC DNA]</scope>
    <source>
        <strain evidence="8 9">cv. Gransden 2004</strain>
    </source>
</reference>
<dbReference type="OMA" id="QIMQNFR"/>
<dbReference type="InterPro" id="IPR006603">
    <property type="entry name" value="PQ-loop_rpt"/>
</dbReference>
<reference evidence="8" key="3">
    <citation type="submission" date="2020-12" db="UniProtKB">
        <authorList>
            <consortium name="EnsemblPlants"/>
        </authorList>
    </citation>
    <scope>IDENTIFICATION</scope>
</reference>
<dbReference type="PaxDb" id="3218-PP1S9_402V6.2"/>
<evidence type="ECO:0000256" key="1">
    <source>
        <dbReference type="ARBA" id="ARBA00004141"/>
    </source>
</evidence>
<dbReference type="FunCoup" id="A0A2K1IUK9">
    <property type="interactions" value="927"/>
</dbReference>
<organism evidence="7">
    <name type="scientific">Physcomitrium patens</name>
    <name type="common">Spreading-leaved earth moss</name>
    <name type="synonym">Physcomitrella patens</name>
    <dbReference type="NCBI Taxonomy" id="3218"/>
    <lineage>
        <taxon>Eukaryota</taxon>
        <taxon>Viridiplantae</taxon>
        <taxon>Streptophyta</taxon>
        <taxon>Embryophyta</taxon>
        <taxon>Bryophyta</taxon>
        <taxon>Bryophytina</taxon>
        <taxon>Bryopsida</taxon>
        <taxon>Funariidae</taxon>
        <taxon>Funariales</taxon>
        <taxon>Funariaceae</taxon>
        <taxon>Physcomitrium</taxon>
    </lineage>
</organism>
<keyword evidence="4 6" id="KW-0472">Membrane</keyword>